<feature type="signal peptide" evidence="1">
    <location>
        <begin position="1"/>
        <end position="21"/>
    </location>
</feature>
<sequence>MRLSYFFAAIVAASFHAGGIALPTAQDFNTARLEEVAPAIVTAFSHAKKGGNLRTGKKSARNEALEEERGFGSWLKKVLCFGGDDIRKTELFQRSTPLSQIHMLKDKGFKHRDKY</sequence>
<accession>A0AAV0V3T4</accession>
<reference evidence="2" key="1">
    <citation type="submission" date="2022-12" db="EMBL/GenBank/DDBJ databases">
        <authorList>
            <person name="Webb A."/>
        </authorList>
    </citation>
    <scope>NUCLEOTIDE SEQUENCE</scope>
    <source>
        <strain evidence="2">Hp1</strain>
    </source>
</reference>
<dbReference type="EMBL" id="CANTFL010001450">
    <property type="protein sequence ID" value="CAI5741444.1"/>
    <property type="molecule type" value="Genomic_DNA"/>
</dbReference>
<evidence type="ECO:0000256" key="1">
    <source>
        <dbReference type="SAM" id="SignalP"/>
    </source>
</evidence>
<keyword evidence="1" id="KW-0732">Signal</keyword>
<proteinExistence type="predicted"/>
<protein>
    <recommendedName>
        <fullName evidence="4">RxLR effector protein</fullName>
    </recommendedName>
</protein>
<evidence type="ECO:0000313" key="2">
    <source>
        <dbReference type="EMBL" id="CAI5741444.1"/>
    </source>
</evidence>
<gene>
    <name evidence="2" type="ORF">HBR001_LOCUS8489</name>
</gene>
<feature type="chain" id="PRO_5043449127" description="RxLR effector protein" evidence="1">
    <location>
        <begin position="22"/>
        <end position="115"/>
    </location>
</feature>
<dbReference type="Proteomes" id="UP001162031">
    <property type="component" value="Unassembled WGS sequence"/>
</dbReference>
<organism evidence="2 3">
    <name type="scientific">Hyaloperonospora brassicae</name>
    <name type="common">Brassica downy mildew</name>
    <name type="synonym">Peronospora brassicae</name>
    <dbReference type="NCBI Taxonomy" id="162125"/>
    <lineage>
        <taxon>Eukaryota</taxon>
        <taxon>Sar</taxon>
        <taxon>Stramenopiles</taxon>
        <taxon>Oomycota</taxon>
        <taxon>Peronosporomycetes</taxon>
        <taxon>Peronosporales</taxon>
        <taxon>Peronosporaceae</taxon>
        <taxon>Hyaloperonospora</taxon>
    </lineage>
</organism>
<evidence type="ECO:0008006" key="4">
    <source>
        <dbReference type="Google" id="ProtNLM"/>
    </source>
</evidence>
<name>A0AAV0V3T4_HYABA</name>
<evidence type="ECO:0000313" key="3">
    <source>
        <dbReference type="Proteomes" id="UP001162031"/>
    </source>
</evidence>
<keyword evidence="3" id="KW-1185">Reference proteome</keyword>
<comment type="caution">
    <text evidence="2">The sequence shown here is derived from an EMBL/GenBank/DDBJ whole genome shotgun (WGS) entry which is preliminary data.</text>
</comment>
<dbReference type="AlphaFoldDB" id="A0AAV0V3T4"/>